<reference evidence="3" key="1">
    <citation type="journal article" date="2010" name="Nat. Biotechnol.">
        <title>Draft genome sequence of the oilseed species Ricinus communis.</title>
        <authorList>
            <person name="Chan A.P."/>
            <person name="Crabtree J."/>
            <person name="Zhao Q."/>
            <person name="Lorenzi H."/>
            <person name="Orvis J."/>
            <person name="Puiu D."/>
            <person name="Melake-Berhan A."/>
            <person name="Jones K.M."/>
            <person name="Redman J."/>
            <person name="Chen G."/>
            <person name="Cahoon E.B."/>
            <person name="Gedil M."/>
            <person name="Stanke M."/>
            <person name="Haas B.J."/>
            <person name="Wortman J.R."/>
            <person name="Fraser-Liggett C.M."/>
            <person name="Ravel J."/>
            <person name="Rabinowicz P.D."/>
        </authorList>
    </citation>
    <scope>NUCLEOTIDE SEQUENCE [LARGE SCALE GENOMIC DNA]</scope>
    <source>
        <strain evidence="3">cv. Hale</strain>
    </source>
</reference>
<keyword evidence="3" id="KW-1185">Reference proteome</keyword>
<name>B9RC13_RICCO</name>
<evidence type="ECO:0000313" key="3">
    <source>
        <dbReference type="Proteomes" id="UP000008311"/>
    </source>
</evidence>
<sequence>MVVGDDSGHFITCAFRVMNGVFEVREGEAVGLREALSWVKNLGYHKVIFELSCKAVVDVVMVRTEDVANSAL</sequence>
<accession>B9RC13</accession>
<dbReference type="PANTHER" id="PTHR47074">
    <property type="entry name" value="BNAC02G40300D PROTEIN"/>
    <property type="match status" value="1"/>
</dbReference>
<dbReference type="AlphaFoldDB" id="B9RC13"/>
<dbReference type="InterPro" id="IPR002156">
    <property type="entry name" value="RNaseH_domain"/>
</dbReference>
<dbReference type="GO" id="GO:0003676">
    <property type="term" value="F:nucleic acid binding"/>
    <property type="evidence" value="ECO:0007669"/>
    <property type="project" value="InterPro"/>
</dbReference>
<dbReference type="GO" id="GO:0004523">
    <property type="term" value="F:RNA-DNA hybrid ribonuclease activity"/>
    <property type="evidence" value="ECO:0007669"/>
    <property type="project" value="InterPro"/>
</dbReference>
<proteinExistence type="predicted"/>
<dbReference type="InterPro" id="IPR052929">
    <property type="entry name" value="RNase_H-like_EbsB-rel"/>
</dbReference>
<evidence type="ECO:0000313" key="2">
    <source>
        <dbReference type="EMBL" id="EEF51084.1"/>
    </source>
</evidence>
<dbReference type="Pfam" id="PF13456">
    <property type="entry name" value="RVT_3"/>
    <property type="match status" value="1"/>
</dbReference>
<dbReference type="EMBL" id="EQ973774">
    <property type="protein sequence ID" value="EEF51084.1"/>
    <property type="molecule type" value="Genomic_DNA"/>
</dbReference>
<dbReference type="PANTHER" id="PTHR47074:SF54">
    <property type="entry name" value="RNASE H TYPE-1 DOMAIN-CONTAINING PROTEIN"/>
    <property type="match status" value="1"/>
</dbReference>
<feature type="domain" description="RNase H type-1" evidence="1">
    <location>
        <begin position="1"/>
        <end position="65"/>
    </location>
</feature>
<protein>
    <recommendedName>
        <fullName evidence="1">RNase H type-1 domain-containing protein</fullName>
    </recommendedName>
</protein>
<evidence type="ECO:0000259" key="1">
    <source>
        <dbReference type="Pfam" id="PF13456"/>
    </source>
</evidence>
<dbReference type="InParanoid" id="B9RC13"/>
<organism evidence="2 3">
    <name type="scientific">Ricinus communis</name>
    <name type="common">Castor bean</name>
    <dbReference type="NCBI Taxonomy" id="3988"/>
    <lineage>
        <taxon>Eukaryota</taxon>
        <taxon>Viridiplantae</taxon>
        <taxon>Streptophyta</taxon>
        <taxon>Embryophyta</taxon>
        <taxon>Tracheophyta</taxon>
        <taxon>Spermatophyta</taxon>
        <taxon>Magnoliopsida</taxon>
        <taxon>eudicotyledons</taxon>
        <taxon>Gunneridae</taxon>
        <taxon>Pentapetalae</taxon>
        <taxon>rosids</taxon>
        <taxon>fabids</taxon>
        <taxon>Malpighiales</taxon>
        <taxon>Euphorbiaceae</taxon>
        <taxon>Acalyphoideae</taxon>
        <taxon>Acalypheae</taxon>
        <taxon>Ricinus</taxon>
    </lineage>
</organism>
<dbReference type="Proteomes" id="UP000008311">
    <property type="component" value="Unassembled WGS sequence"/>
</dbReference>
<gene>
    <name evidence="2" type="ORF">RCOM_1683410</name>
</gene>